<evidence type="ECO:0000313" key="1">
    <source>
        <dbReference type="EMBL" id="ESS73810.1"/>
    </source>
</evidence>
<organism evidence="1 2">
    <name type="scientific">Methyloglobulus morosus KoM1</name>
    <dbReference type="NCBI Taxonomy" id="1116472"/>
    <lineage>
        <taxon>Bacteria</taxon>
        <taxon>Pseudomonadati</taxon>
        <taxon>Pseudomonadota</taxon>
        <taxon>Gammaproteobacteria</taxon>
        <taxon>Methylococcales</taxon>
        <taxon>Methylococcaceae</taxon>
        <taxon>Methyloglobulus</taxon>
    </lineage>
</organism>
<dbReference type="EMBL" id="AYLO01000009">
    <property type="protein sequence ID" value="ESS73810.1"/>
    <property type="molecule type" value="Genomic_DNA"/>
</dbReference>
<evidence type="ECO:0000313" key="2">
    <source>
        <dbReference type="Proteomes" id="UP000017842"/>
    </source>
</evidence>
<proteinExistence type="predicted"/>
<reference evidence="1 2" key="1">
    <citation type="journal article" date="2013" name="Genome Announc.">
        <title>Draft Genome Sequence of the Methanotrophic Gammaproteobacterium Methyloglobulus morosus DSM 22980 Strain KoM1.</title>
        <authorList>
            <person name="Poehlein A."/>
            <person name="Deutzmann J.S."/>
            <person name="Daniel R."/>
            <person name="Simeonova D.D."/>
        </authorList>
    </citation>
    <scope>NUCLEOTIDE SEQUENCE [LARGE SCALE GENOMIC DNA]</scope>
    <source>
        <strain evidence="1 2">KoM1</strain>
    </source>
</reference>
<sequence>MRLFALRSRPSSLGRCRSFVLRGQEEQFELFFKADAHNYCGIWLDYIGRYLYNPMIKKSLKESRGFGQGLSYTVGLNTSNCGYA</sequence>
<accession>V5BKF9</accession>
<comment type="caution">
    <text evidence="1">The sequence shown here is derived from an EMBL/GenBank/DDBJ whole genome shotgun (WGS) entry which is preliminary data.</text>
</comment>
<dbReference type="AlphaFoldDB" id="V5BKF9"/>
<gene>
    <name evidence="1" type="ORF">MGMO_9c00060</name>
</gene>
<protein>
    <submittedName>
        <fullName evidence="1">Uncharacterized protein</fullName>
    </submittedName>
</protein>
<name>V5BKF9_9GAMM</name>
<dbReference type="Proteomes" id="UP000017842">
    <property type="component" value="Unassembled WGS sequence"/>
</dbReference>
<keyword evidence="2" id="KW-1185">Reference proteome</keyword>